<protein>
    <submittedName>
        <fullName evidence="2">Uncharacterized protein</fullName>
    </submittedName>
</protein>
<evidence type="ECO:0000313" key="3">
    <source>
        <dbReference type="Proteomes" id="UP000249135"/>
    </source>
</evidence>
<dbReference type="EMBL" id="QFPP01000347">
    <property type="protein sequence ID" value="PZQ67656.1"/>
    <property type="molecule type" value="Genomic_DNA"/>
</dbReference>
<gene>
    <name evidence="2" type="ORF">DI563_21280</name>
</gene>
<organism evidence="2 3">
    <name type="scientific">Variovorax paradoxus</name>
    <dbReference type="NCBI Taxonomy" id="34073"/>
    <lineage>
        <taxon>Bacteria</taxon>
        <taxon>Pseudomonadati</taxon>
        <taxon>Pseudomonadota</taxon>
        <taxon>Betaproteobacteria</taxon>
        <taxon>Burkholderiales</taxon>
        <taxon>Comamonadaceae</taxon>
        <taxon>Variovorax</taxon>
    </lineage>
</organism>
<sequence>MGAISGALMLAARWLFVLVVALDLVSAPMHAHHHQGGPETYLSHSETLDAGDADADLAVSGDAHEDHAIHGGSAKAGHSVSAVRADSGLLSVDAPSTDGWVLAHAWLSLVVATAASALEAEQAAWPPCPSDLTPSSPHLVRPTSRAPPQLHA</sequence>
<evidence type="ECO:0000313" key="2">
    <source>
        <dbReference type="EMBL" id="PZQ67656.1"/>
    </source>
</evidence>
<comment type="caution">
    <text evidence="2">The sequence shown here is derived from an EMBL/GenBank/DDBJ whole genome shotgun (WGS) entry which is preliminary data.</text>
</comment>
<evidence type="ECO:0000256" key="1">
    <source>
        <dbReference type="SAM" id="MobiDB-lite"/>
    </source>
</evidence>
<accession>A0A2W5PQF4</accession>
<dbReference type="Proteomes" id="UP000249135">
    <property type="component" value="Unassembled WGS sequence"/>
</dbReference>
<name>A0A2W5PQF4_VARPD</name>
<dbReference type="AlphaFoldDB" id="A0A2W5PQF4"/>
<proteinExistence type="predicted"/>
<reference evidence="2 3" key="1">
    <citation type="submission" date="2017-08" db="EMBL/GenBank/DDBJ databases">
        <title>Infants hospitalized years apart are colonized by the same room-sourced microbial strains.</title>
        <authorList>
            <person name="Brooks B."/>
            <person name="Olm M.R."/>
            <person name="Firek B.A."/>
            <person name="Baker R."/>
            <person name="Thomas B.C."/>
            <person name="Morowitz M.J."/>
            <person name="Banfield J.F."/>
        </authorList>
    </citation>
    <scope>NUCLEOTIDE SEQUENCE [LARGE SCALE GENOMIC DNA]</scope>
    <source>
        <strain evidence="2">S2_005_003_R2_41</strain>
    </source>
</reference>
<feature type="region of interest" description="Disordered" evidence="1">
    <location>
        <begin position="128"/>
        <end position="152"/>
    </location>
</feature>